<dbReference type="SUPFAM" id="SSF159774">
    <property type="entry name" value="YerB-like"/>
    <property type="match status" value="1"/>
</dbReference>
<dbReference type="PROSITE" id="PS51257">
    <property type="entry name" value="PROKAR_LIPOPROTEIN"/>
    <property type="match status" value="1"/>
</dbReference>
<feature type="domain" description="DUF3048" evidence="2">
    <location>
        <begin position="66"/>
        <end position="206"/>
    </location>
</feature>
<dbReference type="Gene3D" id="3.50.90.10">
    <property type="entry name" value="YerB-like"/>
    <property type="match status" value="1"/>
</dbReference>
<dbReference type="EMBL" id="NHRJ02000008">
    <property type="protein sequence ID" value="PZE20232.1"/>
    <property type="molecule type" value="Genomic_DNA"/>
</dbReference>
<dbReference type="InterPro" id="IPR035328">
    <property type="entry name" value="DUF3048_C"/>
</dbReference>
<dbReference type="AlphaFoldDB" id="A0A2W1NX45"/>
<dbReference type="InterPro" id="IPR023158">
    <property type="entry name" value="YerB-like_sf"/>
</dbReference>
<sequence>MKKRNVDHTMKKIISGLVIASFAAALLTACNGQGSTGQSTPSVTPVLPDPPAEIREQAVPQHAAPFTGMPLHEKAEQRPAMVMLNNHPSARPQSGISYADVLYESLAEGEITRIAAVYQSTDYGGPIGPVRSIRPYYIDLSKIYDALIIHAGGSPDAYQRLARQKPPYLDEITNAGGSFWRESFRKAPHNLYTDLTRIRTGADKLGHREDYAAPQAVPAFLHDELDKPGDPSSGVTVTFLLDSYKVAYKYDAQRKVYDRFVNDEPHEDLSNHEQLAATNVVILAARHIVLDNEGRRDIRLIGSGQGIVLQRGKHDTVSWKRKDASDRFHLTRDGVEVGLYPGKTHYLIVPDAPSLDAHVEVAREATAAP</sequence>
<reference evidence="4" key="1">
    <citation type="submission" date="2018-06" db="EMBL/GenBank/DDBJ databases">
        <title>Paenibacillus xerothermodurans sp. nov. an extremely dry heat resistant spore forming bacterium isolated from the soil of Cape Canaveral, Florida.</title>
        <authorList>
            <person name="Seuylemezian A."/>
            <person name="Kaur N."/>
            <person name="Patil P."/>
            <person name="Patil P."/>
            <person name="Mayilraj S."/>
            <person name="Vaishampayan P."/>
        </authorList>
    </citation>
    <scope>NUCLEOTIDE SEQUENCE [LARGE SCALE GENOMIC DNA]</scope>
    <source>
        <strain evidence="4">ATCC 27380</strain>
    </source>
</reference>
<dbReference type="Pfam" id="PF17479">
    <property type="entry name" value="DUF3048_C"/>
    <property type="match status" value="1"/>
</dbReference>
<organism evidence="4 5">
    <name type="scientific">Paenibacillus xerothermodurans</name>
    <dbReference type="NCBI Taxonomy" id="1977292"/>
    <lineage>
        <taxon>Bacteria</taxon>
        <taxon>Bacillati</taxon>
        <taxon>Bacillota</taxon>
        <taxon>Bacilli</taxon>
        <taxon>Bacillales</taxon>
        <taxon>Paenibacillaceae</taxon>
        <taxon>Paenibacillus</taxon>
    </lineage>
</organism>
<dbReference type="Proteomes" id="UP000214746">
    <property type="component" value="Unassembled WGS sequence"/>
</dbReference>
<evidence type="ECO:0000313" key="5">
    <source>
        <dbReference type="Proteomes" id="UP000214746"/>
    </source>
</evidence>
<keyword evidence="5" id="KW-1185">Reference proteome</keyword>
<evidence type="ECO:0000259" key="3">
    <source>
        <dbReference type="Pfam" id="PF17479"/>
    </source>
</evidence>
<protein>
    <submittedName>
        <fullName evidence="4">DUF3048 domain-containing protein</fullName>
    </submittedName>
</protein>
<dbReference type="Pfam" id="PF11258">
    <property type="entry name" value="DUF3048"/>
    <property type="match status" value="1"/>
</dbReference>
<dbReference type="OrthoDB" id="9779102at2"/>
<feature type="signal peptide" evidence="1">
    <location>
        <begin position="1"/>
        <end position="29"/>
    </location>
</feature>
<dbReference type="InterPro" id="IPR021416">
    <property type="entry name" value="DUF3048_N"/>
</dbReference>
<proteinExistence type="predicted"/>
<evidence type="ECO:0000313" key="4">
    <source>
        <dbReference type="EMBL" id="PZE20232.1"/>
    </source>
</evidence>
<comment type="caution">
    <text evidence="4">The sequence shown here is derived from an EMBL/GenBank/DDBJ whole genome shotgun (WGS) entry which is preliminary data.</text>
</comment>
<keyword evidence="1" id="KW-0732">Signal</keyword>
<feature type="domain" description="DUF3048" evidence="3">
    <location>
        <begin position="235"/>
        <end position="345"/>
    </location>
</feature>
<feature type="chain" id="PRO_5039429524" evidence="1">
    <location>
        <begin position="30"/>
        <end position="369"/>
    </location>
</feature>
<accession>A0A2W1NX45</accession>
<evidence type="ECO:0000259" key="2">
    <source>
        <dbReference type="Pfam" id="PF11258"/>
    </source>
</evidence>
<gene>
    <name evidence="4" type="ORF">CBW46_013855</name>
</gene>
<evidence type="ECO:0000256" key="1">
    <source>
        <dbReference type="SAM" id="SignalP"/>
    </source>
</evidence>
<name>A0A2W1NX45_PAEXE</name>